<dbReference type="Gene3D" id="1.20.1280.50">
    <property type="match status" value="1"/>
</dbReference>
<feature type="domain" description="F-box" evidence="1">
    <location>
        <begin position="2"/>
        <end position="33"/>
    </location>
</feature>
<dbReference type="Proteomes" id="UP000238479">
    <property type="component" value="Chromosome 4"/>
</dbReference>
<accession>A0A2P6QRJ3</accession>
<dbReference type="InterPro" id="IPR036047">
    <property type="entry name" value="F-box-like_dom_sf"/>
</dbReference>
<feature type="domain" description="F-box associated beta-propeller type 1" evidence="2">
    <location>
        <begin position="102"/>
        <end position="350"/>
    </location>
</feature>
<dbReference type="Pfam" id="PF00646">
    <property type="entry name" value="F-box"/>
    <property type="match status" value="1"/>
</dbReference>
<keyword evidence="4" id="KW-1185">Reference proteome</keyword>
<dbReference type="STRING" id="74649.A0A2P6QRJ3"/>
<reference evidence="3 4" key="1">
    <citation type="journal article" date="2018" name="Nat. Genet.">
        <title>The Rosa genome provides new insights in the design of modern roses.</title>
        <authorList>
            <person name="Bendahmane M."/>
        </authorList>
    </citation>
    <scope>NUCLEOTIDE SEQUENCE [LARGE SCALE GENOMIC DNA]</scope>
    <source>
        <strain evidence="4">cv. Old Blush</strain>
    </source>
</reference>
<dbReference type="NCBIfam" id="TIGR01640">
    <property type="entry name" value="F_box_assoc_1"/>
    <property type="match status" value="1"/>
</dbReference>
<dbReference type="Pfam" id="PF07734">
    <property type="entry name" value="FBA_1"/>
    <property type="match status" value="1"/>
</dbReference>
<evidence type="ECO:0000313" key="3">
    <source>
        <dbReference type="EMBL" id="PRQ36806.1"/>
    </source>
</evidence>
<dbReference type="OMA" id="WISCFRD"/>
<gene>
    <name evidence="3" type="ORF">RchiOBHm_Chr4g0395621</name>
</gene>
<dbReference type="InterPro" id="IPR006527">
    <property type="entry name" value="F-box-assoc_dom_typ1"/>
</dbReference>
<dbReference type="Gramene" id="PRQ36806">
    <property type="protein sequence ID" value="PRQ36806"/>
    <property type="gene ID" value="RchiOBHm_Chr4g0395621"/>
</dbReference>
<dbReference type="SUPFAM" id="SSF81383">
    <property type="entry name" value="F-box domain"/>
    <property type="match status" value="1"/>
</dbReference>
<protein>
    <submittedName>
        <fullName evidence="3">Putative F-box domain, galactose oxidase/kelch, beta-propeller, F-box associated interaction</fullName>
    </submittedName>
</protein>
<dbReference type="SUPFAM" id="SSF50965">
    <property type="entry name" value="Galactose oxidase, central domain"/>
    <property type="match status" value="1"/>
</dbReference>
<comment type="caution">
    <text evidence="3">The sequence shown here is derived from an EMBL/GenBank/DDBJ whole genome shotgun (WGS) entry which is preliminary data.</text>
</comment>
<evidence type="ECO:0000313" key="4">
    <source>
        <dbReference type="Proteomes" id="UP000238479"/>
    </source>
</evidence>
<dbReference type="AlphaFoldDB" id="A0A2P6QRJ3"/>
<evidence type="ECO:0000259" key="2">
    <source>
        <dbReference type="Pfam" id="PF07734"/>
    </source>
</evidence>
<proteinExistence type="predicted"/>
<dbReference type="EMBL" id="PDCK01000042">
    <property type="protein sequence ID" value="PRQ36806.1"/>
    <property type="molecule type" value="Genomic_DNA"/>
</dbReference>
<dbReference type="PANTHER" id="PTHR31672">
    <property type="entry name" value="BNACNNG10540D PROTEIN"/>
    <property type="match status" value="1"/>
</dbReference>
<organism evidence="3 4">
    <name type="scientific">Rosa chinensis</name>
    <name type="common">China rose</name>
    <dbReference type="NCBI Taxonomy" id="74649"/>
    <lineage>
        <taxon>Eukaryota</taxon>
        <taxon>Viridiplantae</taxon>
        <taxon>Streptophyta</taxon>
        <taxon>Embryophyta</taxon>
        <taxon>Tracheophyta</taxon>
        <taxon>Spermatophyta</taxon>
        <taxon>Magnoliopsida</taxon>
        <taxon>eudicotyledons</taxon>
        <taxon>Gunneridae</taxon>
        <taxon>Pentapetalae</taxon>
        <taxon>rosids</taxon>
        <taxon>fabids</taxon>
        <taxon>Rosales</taxon>
        <taxon>Rosaceae</taxon>
        <taxon>Rosoideae</taxon>
        <taxon>Rosoideae incertae sedis</taxon>
        <taxon>Rosa</taxon>
    </lineage>
</organism>
<dbReference type="InterPro" id="IPR001810">
    <property type="entry name" value="F-box_dom"/>
</dbReference>
<dbReference type="InterPro" id="IPR011043">
    <property type="entry name" value="Gal_Oxase/kelch_b-propeller"/>
</dbReference>
<name>A0A2P6QRJ3_ROSCH</name>
<dbReference type="PANTHER" id="PTHR31672:SF13">
    <property type="entry name" value="F-BOX PROTEIN CPR30-LIKE"/>
    <property type="match status" value="1"/>
</dbReference>
<dbReference type="InterPro" id="IPR017451">
    <property type="entry name" value="F-box-assoc_interact_dom"/>
</dbReference>
<dbReference type="InterPro" id="IPR050796">
    <property type="entry name" value="SCF_F-box_component"/>
</dbReference>
<sequence length="371" mass="42216">MEILSRLTPNTLINCRCVCKSWLFVISHPHFNRLLHSRSPIGIFIQTFPHPIRWKGRILEFTQIVECAAPDLQLEKMSFRPKVSIPLIGDKEGFITKNGLLNSCNGLLCLSGPKRNDILYVCNPILGEFITTPPLKNGIDYLAFNGLGFSAATIEYKVLKTCQANQAQIYTIGTGVWRDIGQAPFGIVWFPFNAFLHGALHWATQYWSGYEFMHSFNFETEKFQTIPPPSHFALKRKLKERVTLGVLGRCLLLCAFEDDSSKFDMWVMKDYGVQESWTKFLVIENLSPTRSLTRADYEPIMFLSNGEILMSYDASAVVCYNPETKSFKETSIGPIGLGFVATSYSPSFVSLYYISKGEEVERYSIIDYKYT</sequence>
<evidence type="ECO:0000259" key="1">
    <source>
        <dbReference type="Pfam" id="PF00646"/>
    </source>
</evidence>